<evidence type="ECO:0000313" key="3">
    <source>
        <dbReference type="Proteomes" id="UP000582837"/>
    </source>
</evidence>
<dbReference type="Proteomes" id="UP000582837">
    <property type="component" value="Unassembled WGS sequence"/>
</dbReference>
<dbReference type="InterPro" id="IPR000182">
    <property type="entry name" value="GNAT_dom"/>
</dbReference>
<dbReference type="InterPro" id="IPR016181">
    <property type="entry name" value="Acyl_CoA_acyltransferase"/>
</dbReference>
<dbReference type="Gene3D" id="3.40.630.30">
    <property type="match status" value="1"/>
</dbReference>
<keyword evidence="2" id="KW-0808">Transferase</keyword>
<keyword evidence="3" id="KW-1185">Reference proteome</keyword>
<dbReference type="CDD" id="cd04301">
    <property type="entry name" value="NAT_SF"/>
    <property type="match status" value="1"/>
</dbReference>
<evidence type="ECO:0000313" key="2">
    <source>
        <dbReference type="EMBL" id="MBB6072965.1"/>
    </source>
</evidence>
<dbReference type="GO" id="GO:0016747">
    <property type="term" value="F:acyltransferase activity, transferring groups other than amino-acyl groups"/>
    <property type="evidence" value="ECO:0007669"/>
    <property type="project" value="InterPro"/>
</dbReference>
<proteinExistence type="predicted"/>
<evidence type="ECO:0000259" key="1">
    <source>
        <dbReference type="PROSITE" id="PS51186"/>
    </source>
</evidence>
<feature type="domain" description="N-acetyltransferase" evidence="1">
    <location>
        <begin position="130"/>
        <end position="272"/>
    </location>
</feature>
<organism evidence="2 3">
    <name type="scientific">Longimicrobium terrae</name>
    <dbReference type="NCBI Taxonomy" id="1639882"/>
    <lineage>
        <taxon>Bacteria</taxon>
        <taxon>Pseudomonadati</taxon>
        <taxon>Gemmatimonadota</taxon>
        <taxon>Longimicrobiia</taxon>
        <taxon>Longimicrobiales</taxon>
        <taxon>Longimicrobiaceae</taxon>
        <taxon>Longimicrobium</taxon>
    </lineage>
</organism>
<accession>A0A841H419</accession>
<dbReference type="SUPFAM" id="SSF55729">
    <property type="entry name" value="Acyl-CoA N-acyltransferases (Nat)"/>
    <property type="match status" value="1"/>
</dbReference>
<protein>
    <submittedName>
        <fullName evidence="2">GNAT superfamily N-acetyltransferase</fullName>
    </submittedName>
</protein>
<dbReference type="PROSITE" id="PS51186">
    <property type="entry name" value="GNAT"/>
    <property type="match status" value="1"/>
</dbReference>
<dbReference type="EMBL" id="JACHIA010000020">
    <property type="protein sequence ID" value="MBB6072965.1"/>
    <property type="molecule type" value="Genomic_DNA"/>
</dbReference>
<gene>
    <name evidence="2" type="ORF">HNQ61_004631</name>
</gene>
<name>A0A841H419_9BACT</name>
<comment type="caution">
    <text evidence="2">The sequence shown here is derived from an EMBL/GenBank/DDBJ whole genome shotgun (WGS) entry which is preliminary data.</text>
</comment>
<dbReference type="AlphaFoldDB" id="A0A841H419"/>
<dbReference type="RefSeq" id="WP_205762216.1">
    <property type="nucleotide sequence ID" value="NZ_JABDTL010000002.1"/>
</dbReference>
<sequence length="272" mass="28965">MDADLSARLERAEARANAGFVDARARLQPESGAAWIDVAGTWAMFDGVGSPLTQTFGLGMSGPVSEDDFRRLEAFFAERGAEVFHEVSPLADPGLLEQLNGRGYRPIEFTSILFRPSRLPDRSADIPAGVHVRRIAVEEADEWARVSAQGWSSEGEGIAEFIQSFGRVSAPAAGTECFLAEVDGQPAAAGALILADGVALLAGASTVPAMRRRGAQHALLQARLRFAAESGCPLAMMGAHPGSASQRNAEREGFRIAYTRIKWQGQTSAPQG</sequence>
<reference evidence="2 3" key="1">
    <citation type="submission" date="2020-08" db="EMBL/GenBank/DDBJ databases">
        <title>Genomic Encyclopedia of Type Strains, Phase IV (KMG-IV): sequencing the most valuable type-strain genomes for metagenomic binning, comparative biology and taxonomic classification.</title>
        <authorList>
            <person name="Goeker M."/>
        </authorList>
    </citation>
    <scope>NUCLEOTIDE SEQUENCE [LARGE SCALE GENOMIC DNA]</scope>
    <source>
        <strain evidence="2 3">DSM 29007</strain>
    </source>
</reference>